<evidence type="ECO:0000313" key="3">
    <source>
        <dbReference type="EMBL" id="MEI4828598.1"/>
    </source>
</evidence>
<proteinExistence type="predicted"/>
<evidence type="ECO:0000256" key="2">
    <source>
        <dbReference type="SAM" id="SignalP"/>
    </source>
</evidence>
<feature type="transmembrane region" description="Helical" evidence="1">
    <location>
        <begin position="94"/>
        <end position="113"/>
    </location>
</feature>
<dbReference type="RefSeq" id="WP_336480972.1">
    <property type="nucleotide sequence ID" value="NZ_JBAWSV010000001.1"/>
</dbReference>
<accession>A0ABU8FUC0</accession>
<comment type="caution">
    <text evidence="3">The sequence shown here is derived from an EMBL/GenBank/DDBJ whole genome shotgun (WGS) entry which is preliminary data.</text>
</comment>
<gene>
    <name evidence="3" type="ORF">WAX78_03905</name>
</gene>
<sequence length="218" mass="25348">MGKNCIFIVRIMICLCLLVIAAALSQGAVITQEKFQRFIHPNKEEGVGSIYFSDEPEKEIEDDGTDGKKVKVIKKNPLLKKNKGLEGLFQKSTAVYTTIGGLVLGSITITYFVRRKKKKIVNPLMKKDIKVVENERENHENAGEFTFLPEEEIRVALIEWEKTLPQYEKRRSFETIQRWLSRIKRSDEIISIYEQVRYGRKIGSSEEIHRLKKWTEKN</sequence>
<evidence type="ECO:0000256" key="1">
    <source>
        <dbReference type="SAM" id="Phobius"/>
    </source>
</evidence>
<keyword evidence="1" id="KW-1133">Transmembrane helix</keyword>
<keyword evidence="2" id="KW-0732">Signal</keyword>
<reference evidence="3 4" key="1">
    <citation type="submission" date="2024-01" db="EMBL/GenBank/DDBJ databases">
        <title>Seven novel Bacillus-like species.</title>
        <authorList>
            <person name="Liu G."/>
        </authorList>
    </citation>
    <scope>NUCLEOTIDE SEQUENCE [LARGE SCALE GENOMIC DNA]</scope>
    <source>
        <strain evidence="3 4">FJAT-53711</strain>
    </source>
</reference>
<keyword evidence="4" id="KW-1185">Reference proteome</keyword>
<organism evidence="3 4">
    <name type="scientific">Bacillus yunxiaonensis</name>
    <dbReference type="NCBI Taxonomy" id="3127665"/>
    <lineage>
        <taxon>Bacteria</taxon>
        <taxon>Bacillati</taxon>
        <taxon>Bacillota</taxon>
        <taxon>Bacilli</taxon>
        <taxon>Bacillales</taxon>
        <taxon>Bacillaceae</taxon>
        <taxon>Bacillus</taxon>
    </lineage>
</organism>
<keyword evidence="1" id="KW-0472">Membrane</keyword>
<dbReference type="EMBL" id="JBAWSV010000001">
    <property type="protein sequence ID" value="MEI4828598.1"/>
    <property type="molecule type" value="Genomic_DNA"/>
</dbReference>
<evidence type="ECO:0008006" key="5">
    <source>
        <dbReference type="Google" id="ProtNLM"/>
    </source>
</evidence>
<feature type="chain" id="PRO_5046316751" description="DUF4129 domain-containing protein" evidence="2">
    <location>
        <begin position="29"/>
        <end position="218"/>
    </location>
</feature>
<evidence type="ECO:0000313" key="4">
    <source>
        <dbReference type="Proteomes" id="UP001367922"/>
    </source>
</evidence>
<feature type="signal peptide" evidence="2">
    <location>
        <begin position="1"/>
        <end position="28"/>
    </location>
</feature>
<name>A0ABU8FUC0_9BACI</name>
<protein>
    <recommendedName>
        <fullName evidence="5">DUF4129 domain-containing protein</fullName>
    </recommendedName>
</protein>
<keyword evidence="1" id="KW-0812">Transmembrane</keyword>
<dbReference type="Proteomes" id="UP001367922">
    <property type="component" value="Unassembled WGS sequence"/>
</dbReference>